<evidence type="ECO:0000313" key="2">
    <source>
        <dbReference type="EMBL" id="SVC67333.1"/>
    </source>
</evidence>
<feature type="transmembrane region" description="Helical" evidence="1">
    <location>
        <begin position="6"/>
        <end position="28"/>
    </location>
</feature>
<keyword evidence="1" id="KW-1133">Transmembrane helix</keyword>
<organism evidence="2">
    <name type="scientific">marine metagenome</name>
    <dbReference type="NCBI Taxonomy" id="408172"/>
    <lineage>
        <taxon>unclassified sequences</taxon>
        <taxon>metagenomes</taxon>
        <taxon>ecological metagenomes</taxon>
    </lineage>
</organism>
<name>A0A382P1U2_9ZZZZ</name>
<protein>
    <submittedName>
        <fullName evidence="2">Uncharacterized protein</fullName>
    </submittedName>
</protein>
<evidence type="ECO:0000256" key="1">
    <source>
        <dbReference type="SAM" id="Phobius"/>
    </source>
</evidence>
<keyword evidence="1" id="KW-0812">Transmembrane</keyword>
<proteinExistence type="predicted"/>
<feature type="non-terminal residue" evidence="2">
    <location>
        <position position="1"/>
    </location>
</feature>
<reference evidence="2" key="1">
    <citation type="submission" date="2018-05" db="EMBL/GenBank/DDBJ databases">
        <authorList>
            <person name="Lanie J.A."/>
            <person name="Ng W.-L."/>
            <person name="Kazmierczak K.M."/>
            <person name="Andrzejewski T.M."/>
            <person name="Davidsen T.M."/>
            <person name="Wayne K.J."/>
            <person name="Tettelin H."/>
            <person name="Glass J.I."/>
            <person name="Rusch D."/>
            <person name="Podicherti R."/>
            <person name="Tsui H.-C.T."/>
            <person name="Winkler M.E."/>
        </authorList>
    </citation>
    <scope>NUCLEOTIDE SEQUENCE</scope>
</reference>
<sequence>VTLFPFLSVLLSTMGVLAFLSISFLLITPELTEFQDRKQVEFQWVGAPGYVEPVFIRCFEDRIEYYDLFKNSNRTVSLDSLIHQIKGGESELVRYLFSIVHLNNRIKKQFGKTEYYPLMLVYPDGVLASEM</sequence>
<gene>
    <name evidence="2" type="ORF">METZ01_LOCUS320187</name>
</gene>
<accession>A0A382P1U2</accession>
<feature type="non-terminal residue" evidence="2">
    <location>
        <position position="131"/>
    </location>
</feature>
<dbReference type="EMBL" id="UINC01104294">
    <property type="protein sequence ID" value="SVC67333.1"/>
    <property type="molecule type" value="Genomic_DNA"/>
</dbReference>
<dbReference type="AlphaFoldDB" id="A0A382P1U2"/>
<keyword evidence="1" id="KW-0472">Membrane</keyword>